<gene>
    <name evidence="1" type="ORF">CN311_08515</name>
</gene>
<comment type="caution">
    <text evidence="1">The sequence shown here is derived from an EMBL/GenBank/DDBJ whole genome shotgun (WGS) entry which is preliminary data.</text>
</comment>
<proteinExistence type="predicted"/>
<reference evidence="1 2" key="1">
    <citation type="submission" date="2017-09" db="EMBL/GenBank/DDBJ databases">
        <title>Mesorhizobum sanjuanii sp. nov. isolated from nodules of Lotus tenuis in saline-alkaline lowlands of Flooding Pampa.</title>
        <authorList>
            <person name="Sannazzaro A.I."/>
            <person name="Torres Tejerizo G.A."/>
            <person name="Fontana F."/>
            <person name="Cumpa Velazquez L.M."/>
            <person name="Hansen L."/>
            <person name="Pistorio M."/>
            <person name="Estrella M.J."/>
        </authorList>
    </citation>
    <scope>NUCLEOTIDE SEQUENCE [LARGE SCALE GENOMIC DNA]</scope>
    <source>
        <strain evidence="1 2">BSA136</strain>
    </source>
</reference>
<dbReference type="Proteomes" id="UP000219182">
    <property type="component" value="Unassembled WGS sequence"/>
</dbReference>
<keyword evidence="2" id="KW-1185">Reference proteome</keyword>
<evidence type="ECO:0000313" key="2">
    <source>
        <dbReference type="Proteomes" id="UP000219182"/>
    </source>
</evidence>
<dbReference type="AlphaFoldDB" id="A0A2A6FI55"/>
<evidence type="ECO:0000313" key="1">
    <source>
        <dbReference type="EMBL" id="PDQ21514.1"/>
    </source>
</evidence>
<sequence>MDAIPRGFAGRAVEQKRERRCRLSISGILPIGPGTLVSIDTIFLVIDRHVSGRAEGVSL</sequence>
<protein>
    <submittedName>
        <fullName evidence="1">Uncharacterized protein</fullName>
    </submittedName>
</protein>
<dbReference type="EMBL" id="NWQG01000045">
    <property type="protein sequence ID" value="PDQ21514.1"/>
    <property type="molecule type" value="Genomic_DNA"/>
</dbReference>
<organism evidence="1 2">
    <name type="scientific">Mesorhizobium sanjuanii</name>
    <dbReference type="NCBI Taxonomy" id="2037900"/>
    <lineage>
        <taxon>Bacteria</taxon>
        <taxon>Pseudomonadati</taxon>
        <taxon>Pseudomonadota</taxon>
        <taxon>Alphaproteobacteria</taxon>
        <taxon>Hyphomicrobiales</taxon>
        <taxon>Phyllobacteriaceae</taxon>
        <taxon>Mesorhizobium</taxon>
    </lineage>
</organism>
<name>A0A2A6FI55_9HYPH</name>
<accession>A0A2A6FI55</accession>